<dbReference type="Proteomes" id="UP001596270">
    <property type="component" value="Unassembled WGS sequence"/>
</dbReference>
<feature type="region of interest" description="Disordered" evidence="5">
    <location>
        <begin position="422"/>
        <end position="469"/>
    </location>
</feature>
<comment type="subcellular location">
    <subcellularLocation>
        <location evidence="1">Membrane</location>
        <topology evidence="1">Multi-pass membrane protein</topology>
    </subcellularLocation>
</comment>
<keyword evidence="2 6" id="KW-0812">Transmembrane</keyword>
<feature type="transmembrane region" description="Helical" evidence="6">
    <location>
        <begin position="106"/>
        <end position="126"/>
    </location>
</feature>
<organism evidence="7 8">
    <name type="scientific">Polaromonas aquatica</name>
    <dbReference type="NCBI Taxonomy" id="332657"/>
    <lineage>
        <taxon>Bacteria</taxon>
        <taxon>Pseudomonadati</taxon>
        <taxon>Pseudomonadota</taxon>
        <taxon>Betaproteobacteria</taxon>
        <taxon>Burkholderiales</taxon>
        <taxon>Comamonadaceae</taxon>
        <taxon>Polaromonas</taxon>
    </lineage>
</organism>
<dbReference type="InterPro" id="IPR007688">
    <property type="entry name" value="Conjugal_tfr_TrbL/VirB6"/>
</dbReference>
<feature type="transmembrane region" description="Helical" evidence="6">
    <location>
        <begin position="6"/>
        <end position="26"/>
    </location>
</feature>
<evidence type="ECO:0000256" key="3">
    <source>
        <dbReference type="ARBA" id="ARBA00022989"/>
    </source>
</evidence>
<dbReference type="EMBL" id="JBHSRS010000017">
    <property type="protein sequence ID" value="MFC6281218.1"/>
    <property type="molecule type" value="Genomic_DNA"/>
</dbReference>
<gene>
    <name evidence="7" type="ORF">ACFQND_08255</name>
</gene>
<feature type="transmembrane region" description="Helical" evidence="6">
    <location>
        <begin position="343"/>
        <end position="361"/>
    </location>
</feature>
<keyword evidence="3 6" id="KW-1133">Transmembrane helix</keyword>
<proteinExistence type="predicted"/>
<reference evidence="8" key="1">
    <citation type="journal article" date="2019" name="Int. J. Syst. Evol. Microbiol.">
        <title>The Global Catalogue of Microorganisms (GCM) 10K type strain sequencing project: providing services to taxonomists for standard genome sequencing and annotation.</title>
        <authorList>
            <consortium name="The Broad Institute Genomics Platform"/>
            <consortium name="The Broad Institute Genome Sequencing Center for Infectious Disease"/>
            <person name="Wu L."/>
            <person name="Ma J."/>
        </authorList>
    </citation>
    <scope>NUCLEOTIDE SEQUENCE [LARGE SCALE GENOMIC DNA]</scope>
    <source>
        <strain evidence="8">CCUG 39402</strain>
    </source>
</reference>
<protein>
    <submittedName>
        <fullName evidence="7">Type IV secretion system protein</fullName>
    </submittedName>
</protein>
<evidence type="ECO:0000256" key="6">
    <source>
        <dbReference type="SAM" id="Phobius"/>
    </source>
</evidence>
<feature type="transmembrane region" description="Helical" evidence="6">
    <location>
        <begin position="301"/>
        <end position="323"/>
    </location>
</feature>
<accession>A0ABW1TWF4</accession>
<sequence>MTSEDAGRRIFAYAVGGMIRVVRVFVANAIATAKARKVTFGGIIFVLMMSSLMAVAQNNTPGASEGAVSRPPAVNSTGLNSVDVAAMIAKSMDDKLNGLTGSSTLMGARDIILGVGLAIGLFWTGLKTMVAGKGIGELLGEWIPILITAGVVTALTTPGPGSAGNQIALTMDNIAGAITGAAGGQAIDTSSVQGIISSAVTTTFNAVVSVASAPQRTEGGWSDIAGAIASVPIWVYATIMKLVTSFIIVIAMCIYMATAVMAMVSIKLVIALAPVMVPFLIFKPTAWLFDSWLKFLLGASMMKLVGAFMLSLTSGLMSSMMLVAQKIDSDSASGTFDTFTGDIVLFATILLMSVLAGLLMAQVPSIASGLLAGSAGGAGFSGLKGVSQNLGSKAGTSAASSGGRLAYDKGIGEARAARQGAKDAAGGFSTGGRQYGSNRTTSAYLKGHSEAKGGQTQNASAGKKSTWRD</sequence>
<keyword evidence="8" id="KW-1185">Reference proteome</keyword>
<evidence type="ECO:0000256" key="2">
    <source>
        <dbReference type="ARBA" id="ARBA00022692"/>
    </source>
</evidence>
<evidence type="ECO:0000313" key="7">
    <source>
        <dbReference type="EMBL" id="MFC6281218.1"/>
    </source>
</evidence>
<dbReference type="Pfam" id="PF04610">
    <property type="entry name" value="TrbL"/>
    <property type="match status" value="1"/>
</dbReference>
<feature type="transmembrane region" description="Helical" evidence="6">
    <location>
        <begin position="242"/>
        <end position="262"/>
    </location>
</feature>
<name>A0ABW1TWF4_9BURK</name>
<evidence type="ECO:0000256" key="1">
    <source>
        <dbReference type="ARBA" id="ARBA00004141"/>
    </source>
</evidence>
<evidence type="ECO:0000313" key="8">
    <source>
        <dbReference type="Proteomes" id="UP001596270"/>
    </source>
</evidence>
<evidence type="ECO:0000256" key="5">
    <source>
        <dbReference type="SAM" id="MobiDB-lite"/>
    </source>
</evidence>
<keyword evidence="4 6" id="KW-0472">Membrane</keyword>
<feature type="transmembrane region" description="Helical" evidence="6">
    <location>
        <begin position="268"/>
        <end position="289"/>
    </location>
</feature>
<feature type="transmembrane region" description="Helical" evidence="6">
    <location>
        <begin position="38"/>
        <end position="56"/>
    </location>
</feature>
<comment type="caution">
    <text evidence="7">The sequence shown here is derived from an EMBL/GenBank/DDBJ whole genome shotgun (WGS) entry which is preliminary data.</text>
</comment>
<evidence type="ECO:0000256" key="4">
    <source>
        <dbReference type="ARBA" id="ARBA00023136"/>
    </source>
</evidence>